<proteinExistence type="predicted"/>
<gene>
    <name evidence="2" type="ORF">FHT01_000313</name>
</gene>
<evidence type="ECO:0000256" key="1">
    <source>
        <dbReference type="SAM" id="Phobius"/>
    </source>
</evidence>
<dbReference type="SUPFAM" id="SSF48452">
    <property type="entry name" value="TPR-like"/>
    <property type="match status" value="1"/>
</dbReference>
<organism evidence="2 3">
    <name type="scientific">Sphingomonas japonica</name>
    <dbReference type="NCBI Taxonomy" id="511662"/>
    <lineage>
        <taxon>Bacteria</taxon>
        <taxon>Pseudomonadati</taxon>
        <taxon>Pseudomonadota</taxon>
        <taxon>Alphaproteobacteria</taxon>
        <taxon>Sphingomonadales</taxon>
        <taxon>Sphingomonadaceae</taxon>
        <taxon>Sphingomonas</taxon>
    </lineage>
</organism>
<reference evidence="2 3" key="1">
    <citation type="submission" date="2020-03" db="EMBL/GenBank/DDBJ databases">
        <title>Genomic Encyclopedia of Type Strains, Phase IV (KMG-IV): sequencing the most valuable type-strain genomes for metagenomic binning, comparative biology and taxonomic classification.</title>
        <authorList>
            <person name="Goeker M."/>
        </authorList>
    </citation>
    <scope>NUCLEOTIDE SEQUENCE [LARGE SCALE GENOMIC DNA]</scope>
    <source>
        <strain evidence="2 3">DSM 22753</strain>
    </source>
</reference>
<name>A0ABX0TWS1_9SPHN</name>
<dbReference type="EMBL" id="JAASQP010000001">
    <property type="protein sequence ID" value="NIJ22771.1"/>
    <property type="molecule type" value="Genomic_DNA"/>
</dbReference>
<comment type="caution">
    <text evidence="2">The sequence shown here is derived from an EMBL/GenBank/DDBJ whole genome shotgun (WGS) entry which is preliminary data.</text>
</comment>
<evidence type="ECO:0000313" key="3">
    <source>
        <dbReference type="Proteomes" id="UP000788153"/>
    </source>
</evidence>
<evidence type="ECO:0000313" key="2">
    <source>
        <dbReference type="EMBL" id="NIJ22771.1"/>
    </source>
</evidence>
<dbReference type="Proteomes" id="UP000788153">
    <property type="component" value="Unassembled WGS sequence"/>
</dbReference>
<feature type="transmembrane region" description="Helical" evidence="1">
    <location>
        <begin position="25"/>
        <end position="43"/>
    </location>
</feature>
<dbReference type="RefSeq" id="WP_140047982.1">
    <property type="nucleotide sequence ID" value="NZ_BAAAEV010000001.1"/>
</dbReference>
<keyword evidence="1" id="KW-1133">Transmembrane helix</keyword>
<keyword evidence="1" id="KW-0472">Membrane</keyword>
<keyword evidence="1" id="KW-0812">Transmembrane</keyword>
<keyword evidence="3" id="KW-1185">Reference proteome</keyword>
<protein>
    <submittedName>
        <fullName evidence="2">Cytochrome c-type biogenesis protein CcmH/NrfG</fullName>
    </submittedName>
</protein>
<accession>A0ABX0TWS1</accession>
<dbReference type="InterPro" id="IPR011990">
    <property type="entry name" value="TPR-like_helical_dom_sf"/>
</dbReference>
<sequence>MGWLALALVGAAAGAALWLGRMPRGLAAIAAAALMLGATGYALQGRPRLAGQPATSAAQGLTIEPGMVAFRSAILGDAHRAPWSLADAALARGDARESVAILIDTVRRAPRDASAWTALGTGLAIHDGQQLSPSARFAFAQAIRLDPHAPGPPFFLGLALLNSGELEPARTAWHRALALVPADAPYRDDVATRVLMADRFIAMMAGTPPSRP</sequence>
<dbReference type="Gene3D" id="1.25.40.10">
    <property type="entry name" value="Tetratricopeptide repeat domain"/>
    <property type="match status" value="1"/>
</dbReference>